<dbReference type="Gene3D" id="3.40.50.1820">
    <property type="entry name" value="alpha/beta hydrolase"/>
    <property type="match status" value="1"/>
</dbReference>
<dbReference type="SUPFAM" id="SSF53474">
    <property type="entry name" value="alpha/beta-Hydrolases"/>
    <property type="match status" value="1"/>
</dbReference>
<gene>
    <name evidence="2" type="ORF">HIV01_002855</name>
</gene>
<dbReference type="Proteomes" id="UP000663400">
    <property type="component" value="Chromosome"/>
</dbReference>
<dbReference type="GO" id="GO:0016787">
    <property type="term" value="F:hydrolase activity"/>
    <property type="evidence" value="ECO:0007669"/>
    <property type="project" value="UniProtKB-KW"/>
</dbReference>
<dbReference type="InterPro" id="IPR029058">
    <property type="entry name" value="AB_hydrolase_fold"/>
</dbReference>
<evidence type="ECO:0000313" key="2">
    <source>
        <dbReference type="EMBL" id="QSX75497.1"/>
    </source>
</evidence>
<dbReference type="RefSeq" id="WP_200604857.1">
    <property type="nucleotide sequence ID" value="NZ_CP071517.1"/>
</dbReference>
<feature type="domain" description="Serine aminopeptidase S33" evidence="1">
    <location>
        <begin position="31"/>
        <end position="167"/>
    </location>
</feature>
<organism evidence="2 3">
    <name type="scientific">Lysobacter arenosi</name>
    <dbReference type="NCBI Taxonomy" id="2795387"/>
    <lineage>
        <taxon>Bacteria</taxon>
        <taxon>Pseudomonadati</taxon>
        <taxon>Pseudomonadota</taxon>
        <taxon>Gammaproteobacteria</taxon>
        <taxon>Lysobacterales</taxon>
        <taxon>Lysobacteraceae</taxon>
        <taxon>Lysobacter</taxon>
    </lineage>
</organism>
<dbReference type="EMBL" id="CP071517">
    <property type="protein sequence ID" value="QSX75497.1"/>
    <property type="molecule type" value="Genomic_DNA"/>
</dbReference>
<proteinExistence type="predicted"/>
<evidence type="ECO:0000259" key="1">
    <source>
        <dbReference type="Pfam" id="PF12146"/>
    </source>
</evidence>
<evidence type="ECO:0000313" key="3">
    <source>
        <dbReference type="Proteomes" id="UP000663400"/>
    </source>
</evidence>
<reference evidence="2 3" key="1">
    <citation type="submission" date="2021-02" db="EMBL/GenBank/DDBJ databases">
        <title>Lysobacter arenosi sp. nov., isolated from soil of gangwondo yeongwol, south Korea.</title>
        <authorList>
            <person name="Kim K.R."/>
            <person name="Kim K.H."/>
            <person name="Jeon C.O."/>
        </authorList>
    </citation>
    <scope>NUCLEOTIDE SEQUENCE [LARGE SCALE GENOMIC DNA]</scope>
    <source>
        <strain evidence="2 3">R7</strain>
    </source>
</reference>
<dbReference type="PIRSF" id="PIRSF037442">
    <property type="entry name" value="UCP037442_abhydr"/>
    <property type="match status" value="1"/>
</dbReference>
<protein>
    <submittedName>
        <fullName evidence="2">Alpha/beta hydrolase</fullName>
    </submittedName>
</protein>
<sequence>MNESVAVQPIELDAQAGDGHRWTLLARIPANPQASLLWLPALGIAAKHYLPFAEALAARGIAVFVHEWRGGGSSSLRADRATDWGYRELLMEDIAASEALVMQHAPEVARIIGGHSLGGQLACCRLGLSPTTAQRLWLVASGAPYWRAFPLRTKWFLPFVYRFLAWLADRHGALPGRRIGFGGQEARGLIRDWSRSGLSGRYAAGGLDIDLDAAMAAVEVEAHAVAFDRDWLGPESSARFLLSKLRHSPNRVDVLDAAALGTRADHYAWMKQPQAVVEKLLG</sequence>
<dbReference type="InterPro" id="IPR017208">
    <property type="entry name" value="UCP037442_abhydr"/>
</dbReference>
<dbReference type="Pfam" id="PF12146">
    <property type="entry name" value="Hydrolase_4"/>
    <property type="match status" value="1"/>
</dbReference>
<accession>A0ABX7RDM3</accession>
<dbReference type="InterPro" id="IPR022742">
    <property type="entry name" value="Hydrolase_4"/>
</dbReference>
<keyword evidence="2" id="KW-0378">Hydrolase</keyword>
<name>A0ABX7RDM3_9GAMM</name>
<keyword evidence="3" id="KW-1185">Reference proteome</keyword>